<proteinExistence type="predicted"/>
<organism evidence="2 3">
    <name type="scientific">Ruminococcus gauvreauii</name>
    <dbReference type="NCBI Taxonomy" id="438033"/>
    <lineage>
        <taxon>Bacteria</taxon>
        <taxon>Bacillati</taxon>
        <taxon>Bacillota</taxon>
        <taxon>Clostridia</taxon>
        <taxon>Eubacteriales</taxon>
        <taxon>Oscillospiraceae</taxon>
        <taxon>Ruminococcus</taxon>
    </lineage>
</organism>
<dbReference type="Gene3D" id="3.30.420.10">
    <property type="entry name" value="Ribonuclease H-like superfamily/Ribonuclease H"/>
    <property type="match status" value="1"/>
</dbReference>
<dbReference type="InterPro" id="IPR036397">
    <property type="entry name" value="RNaseH_sf"/>
</dbReference>
<protein>
    <submittedName>
        <fullName evidence="2">Ribonuclease H-like domain-containing protein</fullName>
    </submittedName>
</protein>
<reference evidence="2" key="1">
    <citation type="journal article" date="2022" name="Cell">
        <title>Design, construction, and in vivo augmentation of a complex gut microbiome.</title>
        <authorList>
            <person name="Cheng A.G."/>
            <person name="Ho P.Y."/>
            <person name="Aranda-Diaz A."/>
            <person name="Jain S."/>
            <person name="Yu F.B."/>
            <person name="Meng X."/>
            <person name="Wang M."/>
            <person name="Iakiviak M."/>
            <person name="Nagashima K."/>
            <person name="Zhao A."/>
            <person name="Murugkar P."/>
            <person name="Patil A."/>
            <person name="Atabakhsh K."/>
            <person name="Weakley A."/>
            <person name="Yan J."/>
            <person name="Brumbaugh A.R."/>
            <person name="Higginbottom S."/>
            <person name="Dimas A."/>
            <person name="Shiver A.L."/>
            <person name="Deutschbauer A."/>
            <person name="Neff N."/>
            <person name="Sonnenburg J.L."/>
            <person name="Huang K.C."/>
            <person name="Fischbach M.A."/>
        </authorList>
    </citation>
    <scope>NUCLEOTIDE SEQUENCE</scope>
    <source>
        <strain evidence="2">DSM 19829</strain>
    </source>
</reference>
<evidence type="ECO:0000313" key="2">
    <source>
        <dbReference type="EMBL" id="UWP59695.1"/>
    </source>
</evidence>
<evidence type="ECO:0000259" key="1">
    <source>
        <dbReference type="Pfam" id="PF13482"/>
    </source>
</evidence>
<gene>
    <name evidence="2" type="ORF">NQ502_01130</name>
</gene>
<name>A0ABY5VGJ5_9FIRM</name>
<dbReference type="Pfam" id="PF13482">
    <property type="entry name" value="RNase_H_2"/>
    <property type="match status" value="1"/>
</dbReference>
<dbReference type="SUPFAM" id="SSF53098">
    <property type="entry name" value="Ribonuclease H-like"/>
    <property type="match status" value="1"/>
</dbReference>
<feature type="domain" description="YprB ribonuclease H-like" evidence="1">
    <location>
        <begin position="28"/>
        <end position="187"/>
    </location>
</feature>
<accession>A0ABY5VGJ5</accession>
<dbReference type="EMBL" id="CP102290">
    <property type="protein sequence ID" value="UWP59695.1"/>
    <property type="molecule type" value="Genomic_DNA"/>
</dbReference>
<evidence type="ECO:0000313" key="3">
    <source>
        <dbReference type="Proteomes" id="UP001060164"/>
    </source>
</evidence>
<keyword evidence="3" id="KW-1185">Reference proteome</keyword>
<dbReference type="RefSeq" id="WP_083963254.1">
    <property type="nucleotide sequence ID" value="NZ_CABLBR010000010.1"/>
</dbReference>
<dbReference type="InterPro" id="IPR012337">
    <property type="entry name" value="RNaseH-like_sf"/>
</dbReference>
<dbReference type="PANTHER" id="PTHR38462:SF1">
    <property type="entry name" value="YPRB RIBONUCLEASE H-LIKE DOMAIN-CONTAINING PROTEIN"/>
    <property type="match status" value="1"/>
</dbReference>
<sequence>MMQIHKFPVKTAPYFDKISNTLPDGFCLFDIETTGLSPDRSYLYLIGILKKECGSWQLTQWFCDSPLDEKHAIGAFAEALPEVSCLIHFNGRSFDIPYLKHKCVHYGLCDFLSQIPELDLYAALRPYRSMLPAASMKQQDLELLAGSDRTDDKSGKELISIYREYLGTADHRFLEMLLRHNREDLAGMTWILPLLTIDRLFEGDFEVLGMTEQERTITLPLQTEHPLPVSFTCSREGFCLSGGPDSLSLSAGRFDGSLKFFFPDCKNYYYLPDEDTAVHKSIGCYVERGHRVQATKKNCYQKKSGSYVLLPPGYACENPVFGQDHRMERRWCLYEDFSKLSDFKSYAHAALQYVRPGKQQAPKKWTDI</sequence>
<dbReference type="Proteomes" id="UP001060164">
    <property type="component" value="Chromosome"/>
</dbReference>
<dbReference type="PANTHER" id="PTHR38462">
    <property type="entry name" value="EXONUCLEASE-LIKE PROTEIN"/>
    <property type="match status" value="1"/>
</dbReference>
<dbReference type="InterPro" id="IPR038720">
    <property type="entry name" value="YprB_RNase_H-like_dom"/>
</dbReference>